<evidence type="ECO:0000313" key="8">
    <source>
        <dbReference type="Proteomes" id="UP001373159"/>
    </source>
</evidence>
<feature type="domain" description="HTH lacI-type" evidence="6">
    <location>
        <begin position="4"/>
        <end position="58"/>
    </location>
</feature>
<dbReference type="CDD" id="cd01392">
    <property type="entry name" value="HTH_LacI"/>
    <property type="match status" value="1"/>
</dbReference>
<dbReference type="GO" id="GO:0003677">
    <property type="term" value="F:DNA binding"/>
    <property type="evidence" value="ECO:0007669"/>
    <property type="project" value="UniProtKB-KW"/>
</dbReference>
<dbReference type="Pfam" id="PF00356">
    <property type="entry name" value="LacI"/>
    <property type="match status" value="1"/>
</dbReference>
<keyword evidence="2" id="KW-0805">Transcription regulation</keyword>
<dbReference type="PROSITE" id="PS00356">
    <property type="entry name" value="HTH_LACI_1"/>
    <property type="match status" value="1"/>
</dbReference>
<dbReference type="PRINTS" id="PR00036">
    <property type="entry name" value="HTHLACI"/>
</dbReference>
<comment type="caution">
    <text evidence="7">The sequence shown here is derived from an EMBL/GenBank/DDBJ whole genome shotgun (WGS) entry which is preliminary data.</text>
</comment>
<dbReference type="EMBL" id="JBANBB010000001">
    <property type="protein sequence ID" value="MEK0306505.1"/>
    <property type="molecule type" value="Genomic_DNA"/>
</dbReference>
<evidence type="ECO:0000256" key="4">
    <source>
        <dbReference type="ARBA" id="ARBA00023163"/>
    </source>
</evidence>
<organism evidence="7 8">
    <name type="scientific">Bifidobacterium favimelis</name>
    <dbReference type="NCBI Taxonomy" id="3122979"/>
    <lineage>
        <taxon>Bacteria</taxon>
        <taxon>Bacillati</taxon>
        <taxon>Actinomycetota</taxon>
        <taxon>Actinomycetes</taxon>
        <taxon>Bifidobacteriales</taxon>
        <taxon>Bifidobacteriaceae</taxon>
        <taxon>Bifidobacterium</taxon>
    </lineage>
</organism>
<evidence type="ECO:0000259" key="6">
    <source>
        <dbReference type="PROSITE" id="PS50932"/>
    </source>
</evidence>
<dbReference type="PANTHER" id="PTHR30146">
    <property type="entry name" value="LACI-RELATED TRANSCRIPTIONAL REPRESSOR"/>
    <property type="match status" value="1"/>
</dbReference>
<name>A0ABU8ZMN2_9BIFI</name>
<keyword evidence="3 7" id="KW-0238">DNA-binding</keyword>
<evidence type="ECO:0000256" key="2">
    <source>
        <dbReference type="ARBA" id="ARBA00023015"/>
    </source>
</evidence>
<dbReference type="Gene3D" id="1.10.260.40">
    <property type="entry name" value="lambda repressor-like DNA-binding domains"/>
    <property type="match status" value="1"/>
</dbReference>
<keyword evidence="1" id="KW-0678">Repressor</keyword>
<evidence type="ECO:0000256" key="5">
    <source>
        <dbReference type="SAM" id="MobiDB-lite"/>
    </source>
</evidence>
<dbReference type="InterPro" id="IPR010982">
    <property type="entry name" value="Lambda_DNA-bd_dom_sf"/>
</dbReference>
<dbReference type="Proteomes" id="UP001373159">
    <property type="component" value="Unassembled WGS sequence"/>
</dbReference>
<gene>
    <name evidence="7" type="ORF">V8P97_03340</name>
</gene>
<accession>A0ABU8ZMN2</accession>
<dbReference type="InterPro" id="IPR028082">
    <property type="entry name" value="Peripla_BP_I"/>
</dbReference>
<dbReference type="InterPro" id="IPR046335">
    <property type="entry name" value="LacI/GalR-like_sensor"/>
</dbReference>
<dbReference type="SMART" id="SM00354">
    <property type="entry name" value="HTH_LACI"/>
    <property type="match status" value="1"/>
</dbReference>
<dbReference type="Gene3D" id="3.40.50.2300">
    <property type="match status" value="2"/>
</dbReference>
<dbReference type="PROSITE" id="PS50932">
    <property type="entry name" value="HTH_LACI_2"/>
    <property type="match status" value="1"/>
</dbReference>
<dbReference type="InterPro" id="IPR000843">
    <property type="entry name" value="HTH_LacI"/>
</dbReference>
<sequence>MAYATIRDVARRAGVSVSTVSRALNDSGRISQETRDRVRQVIEELQYVPDSRARSMHSLHSQAVGLLIPDIRNSYFADLAYSVQHELLRHDLQTLICTADDRPDQERTLVGNLLGQHIDGAIVVPSPSPSPAVDRLLRQGIPVVYIDRTPSAGPDGQTGRVPVVDADPRSGLRSAIADLHAQGHRRVTLITGSLEDSDTLRERRRVFERELSRFPDMSDPQTQDPGIRLGWEPGSTARNARLAAVLKERGTTAVVFSRSQDAIEALGTFQGAGWVIGRDLSLVSFDDLPIFSLLTPSISVISQQVDRMGAVSVATLLRLMKGEEARSLRLETRYIRRQSVGPSPGSAAGVTAPPGTPVLPNGRRVCKGQPGGTGNDP</sequence>
<reference evidence="7 8" key="1">
    <citation type="submission" date="2024-02" db="EMBL/GenBank/DDBJ databases">
        <title>Bifidobacterium honeyensis sp. nov., isolated from the comb honey.</title>
        <authorList>
            <person name="Liu W."/>
            <person name="Li Y."/>
        </authorList>
    </citation>
    <scope>NUCLEOTIDE SEQUENCE [LARGE SCALE GENOMIC DNA]</scope>
    <source>
        <strain evidence="7 8">IMAU50988</strain>
    </source>
</reference>
<dbReference type="SUPFAM" id="SSF53822">
    <property type="entry name" value="Periplasmic binding protein-like I"/>
    <property type="match status" value="1"/>
</dbReference>
<feature type="region of interest" description="Disordered" evidence="5">
    <location>
        <begin position="339"/>
        <end position="377"/>
    </location>
</feature>
<keyword evidence="4" id="KW-0804">Transcription</keyword>
<dbReference type="Pfam" id="PF13377">
    <property type="entry name" value="Peripla_BP_3"/>
    <property type="match status" value="1"/>
</dbReference>
<dbReference type="RefSeq" id="WP_340469033.1">
    <property type="nucleotide sequence ID" value="NZ_JBANBB010000001.1"/>
</dbReference>
<evidence type="ECO:0000256" key="1">
    <source>
        <dbReference type="ARBA" id="ARBA00022491"/>
    </source>
</evidence>
<dbReference type="PANTHER" id="PTHR30146:SF148">
    <property type="entry name" value="HTH-TYPE TRANSCRIPTIONAL REPRESSOR PURR-RELATED"/>
    <property type="match status" value="1"/>
</dbReference>
<evidence type="ECO:0000256" key="3">
    <source>
        <dbReference type="ARBA" id="ARBA00023125"/>
    </source>
</evidence>
<proteinExistence type="predicted"/>
<keyword evidence="8" id="KW-1185">Reference proteome</keyword>
<protein>
    <submittedName>
        <fullName evidence="7">LacI family DNA-binding transcriptional regulator</fullName>
    </submittedName>
</protein>
<evidence type="ECO:0000313" key="7">
    <source>
        <dbReference type="EMBL" id="MEK0306505.1"/>
    </source>
</evidence>
<dbReference type="SUPFAM" id="SSF47413">
    <property type="entry name" value="lambda repressor-like DNA-binding domains"/>
    <property type="match status" value="1"/>
</dbReference>